<proteinExistence type="predicted"/>
<evidence type="ECO:0000256" key="1">
    <source>
        <dbReference type="SAM" id="MobiDB-lite"/>
    </source>
</evidence>
<evidence type="ECO:0000313" key="3">
    <source>
        <dbReference type="Proteomes" id="UP001209878"/>
    </source>
</evidence>
<comment type="caution">
    <text evidence="2">The sequence shown here is derived from an EMBL/GenBank/DDBJ whole genome shotgun (WGS) entry which is preliminary data.</text>
</comment>
<evidence type="ECO:0000313" key="2">
    <source>
        <dbReference type="EMBL" id="KAK2161218.1"/>
    </source>
</evidence>
<sequence>MILGNFGAFGTHWTHFGCKLYDRWRLEYAELALKARGWSAKYNFNKWFGCKKYKSCGRDGEKAREKGGSHNEGGSAEESGSAEEGGSDEESGNAKEGGSGEKGEKKKAEVPK</sequence>
<dbReference type="AlphaFoldDB" id="A0AAD9JZA0"/>
<accession>A0AAD9JZA0</accession>
<reference evidence="2" key="1">
    <citation type="journal article" date="2023" name="Mol. Biol. Evol.">
        <title>Third-Generation Sequencing Reveals the Adaptive Role of the Epigenome in Three Deep-Sea Polychaetes.</title>
        <authorList>
            <person name="Perez M."/>
            <person name="Aroh O."/>
            <person name="Sun Y."/>
            <person name="Lan Y."/>
            <person name="Juniper S.K."/>
            <person name="Young C.R."/>
            <person name="Angers B."/>
            <person name="Qian P.Y."/>
        </authorList>
    </citation>
    <scope>NUCLEOTIDE SEQUENCE</scope>
    <source>
        <strain evidence="2">R07B-5</strain>
    </source>
</reference>
<feature type="region of interest" description="Disordered" evidence="1">
    <location>
        <begin position="53"/>
        <end position="112"/>
    </location>
</feature>
<gene>
    <name evidence="2" type="ORF">NP493_1597g00006</name>
</gene>
<keyword evidence="3" id="KW-1185">Reference proteome</keyword>
<feature type="compositionally biased region" description="Basic and acidic residues" evidence="1">
    <location>
        <begin position="98"/>
        <end position="112"/>
    </location>
</feature>
<organism evidence="2 3">
    <name type="scientific">Ridgeia piscesae</name>
    <name type="common">Tubeworm</name>
    <dbReference type="NCBI Taxonomy" id="27915"/>
    <lineage>
        <taxon>Eukaryota</taxon>
        <taxon>Metazoa</taxon>
        <taxon>Spiralia</taxon>
        <taxon>Lophotrochozoa</taxon>
        <taxon>Annelida</taxon>
        <taxon>Polychaeta</taxon>
        <taxon>Sedentaria</taxon>
        <taxon>Canalipalpata</taxon>
        <taxon>Sabellida</taxon>
        <taxon>Siboglinidae</taxon>
        <taxon>Ridgeia</taxon>
    </lineage>
</organism>
<feature type="compositionally biased region" description="Low complexity" evidence="1">
    <location>
        <begin position="72"/>
        <end position="84"/>
    </location>
</feature>
<protein>
    <submittedName>
        <fullName evidence="2">Uncharacterized protein</fullName>
    </submittedName>
</protein>
<name>A0AAD9JZA0_RIDPI</name>
<dbReference type="Proteomes" id="UP001209878">
    <property type="component" value="Unassembled WGS sequence"/>
</dbReference>
<feature type="compositionally biased region" description="Basic and acidic residues" evidence="1">
    <location>
        <begin position="56"/>
        <end position="69"/>
    </location>
</feature>
<dbReference type="EMBL" id="JAODUO010001596">
    <property type="protein sequence ID" value="KAK2161218.1"/>
    <property type="molecule type" value="Genomic_DNA"/>
</dbReference>